<dbReference type="AlphaFoldDB" id="A0A6A4TLK8"/>
<gene>
    <name evidence="1" type="ORF">F2P81_004219</name>
</gene>
<reference evidence="1 2" key="1">
    <citation type="submission" date="2019-06" db="EMBL/GenBank/DDBJ databases">
        <title>Draft genomes of female and male turbot (Scophthalmus maximus).</title>
        <authorList>
            <person name="Xu H."/>
            <person name="Xu X.-W."/>
            <person name="Shao C."/>
            <person name="Chen S."/>
        </authorList>
    </citation>
    <scope>NUCLEOTIDE SEQUENCE [LARGE SCALE GENOMIC DNA]</scope>
    <source>
        <strain evidence="1">Ysfricsl-2016a</strain>
        <tissue evidence="1">Blood</tissue>
    </source>
</reference>
<sequence length="70" mass="7991">MMADSAVQDLRFIPNRSGRMISKAADDCVWVEMASRARAHNEQLHPPKLHEYGCLIRHTLSLQSNNQRST</sequence>
<name>A0A6A4TLK8_SCOMX</name>
<evidence type="ECO:0000313" key="2">
    <source>
        <dbReference type="Proteomes" id="UP000438429"/>
    </source>
</evidence>
<proteinExistence type="predicted"/>
<dbReference type="EMBL" id="VEVO01000004">
    <property type="protein sequence ID" value="KAF0042882.1"/>
    <property type="molecule type" value="Genomic_DNA"/>
</dbReference>
<evidence type="ECO:0000313" key="1">
    <source>
        <dbReference type="EMBL" id="KAF0042882.1"/>
    </source>
</evidence>
<dbReference type="Proteomes" id="UP000438429">
    <property type="component" value="Unassembled WGS sequence"/>
</dbReference>
<protein>
    <submittedName>
        <fullName evidence="1">Uncharacterized protein</fullName>
    </submittedName>
</protein>
<accession>A0A6A4TLK8</accession>
<organism evidence="1 2">
    <name type="scientific">Scophthalmus maximus</name>
    <name type="common">Turbot</name>
    <name type="synonym">Psetta maxima</name>
    <dbReference type="NCBI Taxonomy" id="52904"/>
    <lineage>
        <taxon>Eukaryota</taxon>
        <taxon>Metazoa</taxon>
        <taxon>Chordata</taxon>
        <taxon>Craniata</taxon>
        <taxon>Vertebrata</taxon>
        <taxon>Euteleostomi</taxon>
        <taxon>Actinopterygii</taxon>
        <taxon>Neopterygii</taxon>
        <taxon>Teleostei</taxon>
        <taxon>Neoteleostei</taxon>
        <taxon>Acanthomorphata</taxon>
        <taxon>Carangaria</taxon>
        <taxon>Pleuronectiformes</taxon>
        <taxon>Pleuronectoidei</taxon>
        <taxon>Scophthalmidae</taxon>
        <taxon>Scophthalmus</taxon>
    </lineage>
</organism>
<comment type="caution">
    <text evidence="1">The sequence shown here is derived from an EMBL/GenBank/DDBJ whole genome shotgun (WGS) entry which is preliminary data.</text>
</comment>